<feature type="domain" description="CHAD" evidence="2">
    <location>
        <begin position="215"/>
        <end position="506"/>
    </location>
</feature>
<dbReference type="SMART" id="SM00880">
    <property type="entry name" value="CHAD"/>
    <property type="match status" value="1"/>
</dbReference>
<organism evidence="3 4">
    <name type="scientific">Actinocrinis puniceicyclus</name>
    <dbReference type="NCBI Taxonomy" id="977794"/>
    <lineage>
        <taxon>Bacteria</taxon>
        <taxon>Bacillati</taxon>
        <taxon>Actinomycetota</taxon>
        <taxon>Actinomycetes</taxon>
        <taxon>Catenulisporales</taxon>
        <taxon>Actinospicaceae</taxon>
        <taxon>Actinocrinis</taxon>
    </lineage>
</organism>
<dbReference type="RefSeq" id="WP_211470447.1">
    <property type="nucleotide sequence ID" value="NZ_JAGSXH010000107.1"/>
</dbReference>
<dbReference type="PANTHER" id="PTHR39339">
    <property type="entry name" value="SLR1444 PROTEIN"/>
    <property type="match status" value="1"/>
</dbReference>
<dbReference type="CDD" id="cd07374">
    <property type="entry name" value="CYTH-like_Pase"/>
    <property type="match status" value="1"/>
</dbReference>
<name>A0A8J8BGL8_9ACTN</name>
<dbReference type="PROSITE" id="PS51708">
    <property type="entry name" value="CHAD"/>
    <property type="match status" value="1"/>
</dbReference>
<sequence length="514" mass="57407">MPTELREIERKYDAGPGARLPDLSGLPEVASQSEPEETILEATCFDTDALDLTRAGITLQRRSGQDEGGTGWRLSLPEPHGTYTDLDLPHAPEPPREFLELLTARLRGRPARPVARITTARMRRTLRGRDGAALADVVFDDVTAEAFGPLATLSRWNEVEFELADGSRALLKALDRRLRRDGLRPSRNTSKLRTVLAGRLPEPRRQPRQVHSGPSRSAGEFVLAYLREQRDQLLADDVMVRRDQPDAVHQMRVASRRLRSALRSFDALVPKERRQKAAGEPPQLPAELRWLAGELGAARDEEVLTERLLHEAAATAVELVLGPVSARITGHFAPRRAAARERLLDALESPRYFALLDRLDALLAQPPAGPAGRRPEKTLAPLVRRELKRARRRMRGAAHAAAGSERDVALHEARKAVKRARYAVEAVTPVFGKDARRTARALKEIQTELGGHQDTVIARAEIRQLAVRAHADRENAFTYGLLYQRQAEQAAALRKRARKAWRQADGKKRTAWAR</sequence>
<dbReference type="PANTHER" id="PTHR39339:SF1">
    <property type="entry name" value="CHAD DOMAIN-CONTAINING PROTEIN"/>
    <property type="match status" value="1"/>
</dbReference>
<evidence type="ECO:0000259" key="2">
    <source>
        <dbReference type="PROSITE" id="PS51708"/>
    </source>
</evidence>
<dbReference type="InterPro" id="IPR038186">
    <property type="entry name" value="CHAD_dom_sf"/>
</dbReference>
<dbReference type="Pfam" id="PF05235">
    <property type="entry name" value="CHAD"/>
    <property type="match status" value="1"/>
</dbReference>
<keyword evidence="4" id="KW-1185">Reference proteome</keyword>
<evidence type="ECO:0000313" key="3">
    <source>
        <dbReference type="EMBL" id="MBS2965904.1"/>
    </source>
</evidence>
<gene>
    <name evidence="3" type="ORF">KGA66_22855</name>
</gene>
<dbReference type="InterPro" id="IPR023577">
    <property type="entry name" value="CYTH_domain"/>
</dbReference>
<comment type="caution">
    <text evidence="3">The sequence shown here is derived from an EMBL/GenBank/DDBJ whole genome shotgun (WGS) entry which is preliminary data.</text>
</comment>
<accession>A0A8J8BGL8</accession>
<dbReference type="Gene3D" id="1.40.20.10">
    <property type="entry name" value="CHAD domain"/>
    <property type="match status" value="1"/>
</dbReference>
<dbReference type="EMBL" id="JAGSXH010000107">
    <property type="protein sequence ID" value="MBS2965904.1"/>
    <property type="molecule type" value="Genomic_DNA"/>
</dbReference>
<dbReference type="Proteomes" id="UP000677913">
    <property type="component" value="Unassembled WGS sequence"/>
</dbReference>
<dbReference type="AlphaFoldDB" id="A0A8J8BGL8"/>
<dbReference type="Gene3D" id="2.40.320.10">
    <property type="entry name" value="Hypothetical Protein Pfu-838710-001"/>
    <property type="match status" value="1"/>
</dbReference>
<protein>
    <submittedName>
        <fullName evidence="3">CYTH and CHAD domain-containing protein</fullName>
    </submittedName>
</protein>
<reference evidence="3" key="1">
    <citation type="submission" date="2021-04" db="EMBL/GenBank/DDBJ databases">
        <title>Genome based classification of Actinospica acidithermotolerans sp. nov., an actinobacterium isolated from an Indonesian hot spring.</title>
        <authorList>
            <person name="Kusuma A.B."/>
            <person name="Putra K.E."/>
            <person name="Nafisah S."/>
            <person name="Loh J."/>
            <person name="Nouioui I."/>
            <person name="Goodfellow M."/>
        </authorList>
    </citation>
    <scope>NUCLEOTIDE SEQUENCE</scope>
    <source>
        <strain evidence="3">DSM 45618</strain>
    </source>
</reference>
<proteinExistence type="predicted"/>
<dbReference type="SUPFAM" id="SSF55154">
    <property type="entry name" value="CYTH-like phosphatases"/>
    <property type="match status" value="1"/>
</dbReference>
<dbReference type="InterPro" id="IPR033469">
    <property type="entry name" value="CYTH-like_dom_sf"/>
</dbReference>
<evidence type="ECO:0000313" key="4">
    <source>
        <dbReference type="Proteomes" id="UP000677913"/>
    </source>
</evidence>
<dbReference type="InterPro" id="IPR007899">
    <property type="entry name" value="CHAD_dom"/>
</dbReference>
<feature type="region of interest" description="Disordered" evidence="1">
    <location>
        <begin position="1"/>
        <end position="36"/>
    </location>
</feature>
<evidence type="ECO:0000256" key="1">
    <source>
        <dbReference type="SAM" id="MobiDB-lite"/>
    </source>
</evidence>
<feature type="compositionally biased region" description="Basic and acidic residues" evidence="1">
    <location>
        <begin position="1"/>
        <end position="13"/>
    </location>
</feature>
<dbReference type="SMART" id="SM01118">
    <property type="entry name" value="CYTH"/>
    <property type="match status" value="1"/>
</dbReference>